<dbReference type="InterPro" id="IPR002403">
    <property type="entry name" value="Cyt_P450_E_grp-IV"/>
</dbReference>
<feature type="binding site" description="axial binding residue" evidence="5">
    <location>
        <position position="457"/>
    </location>
    <ligand>
        <name>heme</name>
        <dbReference type="ChEBI" id="CHEBI:30413"/>
    </ligand>
    <ligandPart>
        <name>Fe</name>
        <dbReference type="ChEBI" id="CHEBI:18248"/>
    </ligandPart>
</feature>
<dbReference type="Proteomes" id="UP000799539">
    <property type="component" value="Unassembled WGS sequence"/>
</dbReference>
<reference evidence="7" key="1">
    <citation type="journal article" date="2020" name="Stud. Mycol.">
        <title>101 Dothideomycetes genomes: a test case for predicting lifestyles and emergence of pathogens.</title>
        <authorList>
            <person name="Haridas S."/>
            <person name="Albert R."/>
            <person name="Binder M."/>
            <person name="Bloem J."/>
            <person name="Labutti K."/>
            <person name="Salamov A."/>
            <person name="Andreopoulos B."/>
            <person name="Baker S."/>
            <person name="Barry K."/>
            <person name="Bills G."/>
            <person name="Bluhm B."/>
            <person name="Cannon C."/>
            <person name="Castanera R."/>
            <person name="Culley D."/>
            <person name="Daum C."/>
            <person name="Ezra D."/>
            <person name="Gonzalez J."/>
            <person name="Henrissat B."/>
            <person name="Kuo A."/>
            <person name="Liang C."/>
            <person name="Lipzen A."/>
            <person name="Lutzoni F."/>
            <person name="Magnuson J."/>
            <person name="Mondo S."/>
            <person name="Nolan M."/>
            <person name="Ohm R."/>
            <person name="Pangilinan J."/>
            <person name="Park H.-J."/>
            <person name="Ramirez L."/>
            <person name="Alfaro M."/>
            <person name="Sun H."/>
            <person name="Tritt A."/>
            <person name="Yoshinaga Y."/>
            <person name="Zwiers L.-H."/>
            <person name="Turgeon B."/>
            <person name="Goodwin S."/>
            <person name="Spatafora J."/>
            <person name="Crous P."/>
            <person name="Grigoriev I."/>
        </authorList>
    </citation>
    <scope>NUCLEOTIDE SEQUENCE</scope>
    <source>
        <strain evidence="7">SCOH1-5</strain>
    </source>
</reference>
<organism evidence="7 8">
    <name type="scientific">Cercospora zeae-maydis SCOH1-5</name>
    <dbReference type="NCBI Taxonomy" id="717836"/>
    <lineage>
        <taxon>Eukaryota</taxon>
        <taxon>Fungi</taxon>
        <taxon>Dikarya</taxon>
        <taxon>Ascomycota</taxon>
        <taxon>Pezizomycotina</taxon>
        <taxon>Dothideomycetes</taxon>
        <taxon>Dothideomycetidae</taxon>
        <taxon>Mycosphaerellales</taxon>
        <taxon>Mycosphaerellaceae</taxon>
        <taxon>Cercospora</taxon>
    </lineage>
</organism>
<evidence type="ECO:0000256" key="2">
    <source>
        <dbReference type="ARBA" id="ARBA00010617"/>
    </source>
</evidence>
<dbReference type="PRINTS" id="PR00465">
    <property type="entry name" value="EP450IV"/>
</dbReference>
<evidence type="ECO:0000256" key="5">
    <source>
        <dbReference type="PIRSR" id="PIRSR602403-1"/>
    </source>
</evidence>
<dbReference type="GO" id="GO:0016705">
    <property type="term" value="F:oxidoreductase activity, acting on paired donors, with incorporation or reduction of molecular oxygen"/>
    <property type="evidence" value="ECO:0007669"/>
    <property type="project" value="InterPro"/>
</dbReference>
<evidence type="ECO:0000313" key="7">
    <source>
        <dbReference type="EMBL" id="KAF2209118.1"/>
    </source>
</evidence>
<evidence type="ECO:0000313" key="8">
    <source>
        <dbReference type="Proteomes" id="UP000799539"/>
    </source>
</evidence>
<keyword evidence="5" id="KW-0349">Heme</keyword>
<evidence type="ECO:0000256" key="4">
    <source>
        <dbReference type="ARBA" id="ARBA00023004"/>
    </source>
</evidence>
<dbReference type="InterPro" id="IPR036396">
    <property type="entry name" value="Cyt_P450_sf"/>
</dbReference>
<protein>
    <recommendedName>
        <fullName evidence="9">Cytochrome P450</fullName>
    </recommendedName>
</protein>
<dbReference type="Pfam" id="PF00067">
    <property type="entry name" value="p450"/>
    <property type="match status" value="1"/>
</dbReference>
<accession>A0A6A6F3S6</accession>
<keyword evidence="4 5" id="KW-0408">Iron</keyword>
<dbReference type="PRINTS" id="PR00385">
    <property type="entry name" value="P450"/>
</dbReference>
<name>A0A6A6F3S6_9PEZI</name>
<dbReference type="AlphaFoldDB" id="A0A6A6F3S6"/>
<dbReference type="CDD" id="cd11069">
    <property type="entry name" value="CYP_FUM15-like"/>
    <property type="match status" value="1"/>
</dbReference>
<dbReference type="InterPro" id="IPR001128">
    <property type="entry name" value="Cyt_P450"/>
</dbReference>
<evidence type="ECO:0008006" key="9">
    <source>
        <dbReference type="Google" id="ProtNLM"/>
    </source>
</evidence>
<dbReference type="SUPFAM" id="SSF48264">
    <property type="entry name" value="Cytochrome P450"/>
    <property type="match status" value="1"/>
</dbReference>
<keyword evidence="3 5" id="KW-0479">Metal-binding</keyword>
<keyword evidence="6" id="KW-0812">Transmembrane</keyword>
<keyword evidence="6" id="KW-1133">Transmembrane helix</keyword>
<proteinExistence type="inferred from homology"/>
<dbReference type="PANTHER" id="PTHR24305:SF166">
    <property type="entry name" value="CYTOCHROME P450 12A4, MITOCHONDRIAL-RELATED"/>
    <property type="match status" value="1"/>
</dbReference>
<dbReference type="EMBL" id="ML992688">
    <property type="protein sequence ID" value="KAF2209118.1"/>
    <property type="molecule type" value="Genomic_DNA"/>
</dbReference>
<evidence type="ECO:0000256" key="3">
    <source>
        <dbReference type="ARBA" id="ARBA00022723"/>
    </source>
</evidence>
<gene>
    <name evidence="7" type="ORF">CERZMDRAFT_47781</name>
</gene>
<dbReference type="PANTHER" id="PTHR24305">
    <property type="entry name" value="CYTOCHROME P450"/>
    <property type="match status" value="1"/>
</dbReference>
<dbReference type="GO" id="GO:0004497">
    <property type="term" value="F:monooxygenase activity"/>
    <property type="evidence" value="ECO:0007669"/>
    <property type="project" value="InterPro"/>
</dbReference>
<keyword evidence="6" id="KW-0472">Membrane</keyword>
<keyword evidence="8" id="KW-1185">Reference proteome</keyword>
<evidence type="ECO:0000256" key="1">
    <source>
        <dbReference type="ARBA" id="ARBA00001971"/>
    </source>
</evidence>
<comment type="cofactor">
    <cofactor evidence="1 5">
        <name>heme</name>
        <dbReference type="ChEBI" id="CHEBI:30413"/>
    </cofactor>
</comment>
<dbReference type="GO" id="GO:0020037">
    <property type="term" value="F:heme binding"/>
    <property type="evidence" value="ECO:0007669"/>
    <property type="project" value="InterPro"/>
</dbReference>
<sequence>MGWVETRPIILSCTSAVVVFVLWALYGAYVWPRFLSPLRHLPRAKAGFPLLGYGLAQFLDRRGDAYLRMAQTIPNDGLIYFQGFWNADHLLLTSAEALAEVLVHRYSSFTKAPAARSVLRRLLGDALLISEGEDHKRMRRQANPAFSYRSMLDLVPVFWSKAIDMTDMIEAKSCGQGSRNVDVWDISTKATLDTIGLAAVGKDFDTMREPHELEHLYDTLFNPSLQMSLFFAANAALPPWALRLFFGRIVRQVARDRSRLDEICRGLVHEMKKSSDEGNSILRRLAQSGTSEEELATHLLMTIGAGFEPTAGAFCWVLWYLASHQDWQLRLREELRTNLPHRLFAPDGRLFDAGAALAKLPVLNAICNETLRFLPPSPNTSRVPPHDTTILGNHVRAGTRIYIVPGAINRMEEFFGPDADTWDPSRWIDQDTGKANKHGGATTNYAFSTFLHGPRRCLGQGYATIAVSTFVAAFAGRFEFEMADPDDVPEPSGFTTVRPWLGLDMKLQPVPAWE</sequence>
<dbReference type="OrthoDB" id="1470350at2759"/>
<feature type="transmembrane region" description="Helical" evidence="6">
    <location>
        <begin position="9"/>
        <end position="31"/>
    </location>
</feature>
<evidence type="ECO:0000256" key="6">
    <source>
        <dbReference type="SAM" id="Phobius"/>
    </source>
</evidence>
<dbReference type="Gene3D" id="1.10.630.10">
    <property type="entry name" value="Cytochrome P450"/>
    <property type="match status" value="1"/>
</dbReference>
<comment type="similarity">
    <text evidence="2">Belongs to the cytochrome P450 family.</text>
</comment>
<dbReference type="GO" id="GO:0005506">
    <property type="term" value="F:iron ion binding"/>
    <property type="evidence" value="ECO:0007669"/>
    <property type="project" value="InterPro"/>
</dbReference>
<dbReference type="InterPro" id="IPR050121">
    <property type="entry name" value="Cytochrome_P450_monoxygenase"/>
</dbReference>